<keyword evidence="3 5" id="KW-1133">Transmembrane helix</keyword>
<dbReference type="InterPro" id="IPR020846">
    <property type="entry name" value="MFS_dom"/>
</dbReference>
<dbReference type="EMBL" id="KN847043">
    <property type="protein sequence ID" value="KIW28434.1"/>
    <property type="molecule type" value="Genomic_DNA"/>
</dbReference>
<feature type="transmembrane region" description="Helical" evidence="5">
    <location>
        <begin position="344"/>
        <end position="366"/>
    </location>
</feature>
<dbReference type="PANTHER" id="PTHR23502:SF187">
    <property type="entry name" value="TRANSPORTER, PUTATIVE (AFU_ORTHOLOGUE AFUA_2G17840)-RELATED"/>
    <property type="match status" value="1"/>
</dbReference>
<comment type="subcellular location">
    <subcellularLocation>
        <location evidence="1">Membrane</location>
        <topology evidence="1">Multi-pass membrane protein</topology>
    </subcellularLocation>
</comment>
<feature type="transmembrane region" description="Helical" evidence="5">
    <location>
        <begin position="234"/>
        <end position="253"/>
    </location>
</feature>
<evidence type="ECO:0000256" key="1">
    <source>
        <dbReference type="ARBA" id="ARBA00004141"/>
    </source>
</evidence>
<sequence length="390" mass="44192">MWTIGVSVDTSIERVGSIPLDPALEIHEFDEHTGYVVDAEKANQHGLKLAGDGHTILVPQPSSDTYDPLNWGSFKKHFILLVVSMCAFLPEAASTTGAVGVLPQAAIWRLSENEINHATSGNVFMIGAGGLFAVTLSAYFDRLPVLFWSLFFTLLSIIWCAVATSFDSYMAGRILNGFFAVGGEAGATMWINDMFFFHDKVRKVRIYVCFILNAVFIGPLLSAFMLTTQSWRTTFWRETGEVALCFCLVLLFFDESYYDRRLRPDQQPQRKTRLHRLVGVQQFQSRHTRNTLKEAIMRPIKAATKLTVLISFLYTFCTFAWFVGISVTRSIFLTPLYHFGLLQIGYMFFLPILGNTLGYVLGVFLHDWVAKAYIKRHQGRFEPEALLWSI</sequence>
<dbReference type="HOGENOM" id="CLU_008455_13_8_1"/>
<evidence type="ECO:0000256" key="2">
    <source>
        <dbReference type="ARBA" id="ARBA00022692"/>
    </source>
</evidence>
<dbReference type="InterPro" id="IPR036259">
    <property type="entry name" value="MFS_trans_sf"/>
</dbReference>
<evidence type="ECO:0000256" key="5">
    <source>
        <dbReference type="SAM" id="Phobius"/>
    </source>
</evidence>
<dbReference type="Pfam" id="PF07690">
    <property type="entry name" value="MFS_1"/>
    <property type="match status" value="1"/>
</dbReference>
<dbReference type="Proteomes" id="UP000054466">
    <property type="component" value="Unassembled WGS sequence"/>
</dbReference>
<feature type="transmembrane region" description="Helical" evidence="5">
    <location>
        <begin position="306"/>
        <end position="332"/>
    </location>
</feature>
<evidence type="ECO:0000259" key="6">
    <source>
        <dbReference type="PROSITE" id="PS50850"/>
    </source>
</evidence>
<evidence type="ECO:0000256" key="3">
    <source>
        <dbReference type="ARBA" id="ARBA00022989"/>
    </source>
</evidence>
<dbReference type="Gene3D" id="1.20.1250.20">
    <property type="entry name" value="MFS general substrate transporter like domains"/>
    <property type="match status" value="1"/>
</dbReference>
<name>A0A0D2CXW2_9EURO</name>
<dbReference type="STRING" id="569365.A0A0D2CXW2"/>
<dbReference type="GeneID" id="27347294"/>
<accession>A0A0D2CXW2</accession>
<dbReference type="PANTHER" id="PTHR23502">
    <property type="entry name" value="MAJOR FACILITATOR SUPERFAMILY"/>
    <property type="match status" value="1"/>
</dbReference>
<keyword evidence="8" id="KW-1185">Reference proteome</keyword>
<reference evidence="7 8" key="1">
    <citation type="submission" date="2015-01" db="EMBL/GenBank/DDBJ databases">
        <title>The Genome Sequence of Cladophialophora immunda CBS83496.</title>
        <authorList>
            <consortium name="The Broad Institute Genomics Platform"/>
            <person name="Cuomo C."/>
            <person name="de Hoog S."/>
            <person name="Gorbushina A."/>
            <person name="Stielow B."/>
            <person name="Teixiera M."/>
            <person name="Abouelleil A."/>
            <person name="Chapman S.B."/>
            <person name="Priest M."/>
            <person name="Young S.K."/>
            <person name="Wortman J."/>
            <person name="Nusbaum C."/>
            <person name="Birren B."/>
        </authorList>
    </citation>
    <scope>NUCLEOTIDE SEQUENCE [LARGE SCALE GENOMIC DNA]</scope>
    <source>
        <strain evidence="7 8">CBS 83496</strain>
    </source>
</reference>
<dbReference type="RefSeq" id="XP_016248650.1">
    <property type="nucleotide sequence ID" value="XM_016395231.1"/>
</dbReference>
<feature type="domain" description="Major facilitator superfamily (MFS) profile" evidence="6">
    <location>
        <begin position="79"/>
        <end position="390"/>
    </location>
</feature>
<feature type="transmembrane region" description="Helical" evidence="5">
    <location>
        <begin position="204"/>
        <end position="228"/>
    </location>
</feature>
<dbReference type="PROSITE" id="PS50850">
    <property type="entry name" value="MFS"/>
    <property type="match status" value="1"/>
</dbReference>
<keyword evidence="4 5" id="KW-0472">Membrane</keyword>
<evidence type="ECO:0000313" key="7">
    <source>
        <dbReference type="EMBL" id="KIW28434.1"/>
    </source>
</evidence>
<evidence type="ECO:0000256" key="4">
    <source>
        <dbReference type="ARBA" id="ARBA00023136"/>
    </source>
</evidence>
<evidence type="ECO:0000313" key="8">
    <source>
        <dbReference type="Proteomes" id="UP000054466"/>
    </source>
</evidence>
<gene>
    <name evidence="7" type="ORF">PV07_08100</name>
</gene>
<dbReference type="InterPro" id="IPR011701">
    <property type="entry name" value="MFS"/>
</dbReference>
<dbReference type="AlphaFoldDB" id="A0A0D2CXW2"/>
<dbReference type="SUPFAM" id="SSF103473">
    <property type="entry name" value="MFS general substrate transporter"/>
    <property type="match status" value="1"/>
</dbReference>
<keyword evidence="2 5" id="KW-0812">Transmembrane</keyword>
<feature type="transmembrane region" description="Helical" evidence="5">
    <location>
        <begin position="146"/>
        <end position="166"/>
    </location>
</feature>
<dbReference type="GO" id="GO:0005886">
    <property type="term" value="C:plasma membrane"/>
    <property type="evidence" value="ECO:0007669"/>
    <property type="project" value="TreeGrafter"/>
</dbReference>
<feature type="transmembrane region" description="Helical" evidence="5">
    <location>
        <begin position="78"/>
        <end position="102"/>
    </location>
</feature>
<proteinExistence type="predicted"/>
<dbReference type="OrthoDB" id="2533084at2759"/>
<organism evidence="7 8">
    <name type="scientific">Cladophialophora immunda</name>
    <dbReference type="NCBI Taxonomy" id="569365"/>
    <lineage>
        <taxon>Eukaryota</taxon>
        <taxon>Fungi</taxon>
        <taxon>Dikarya</taxon>
        <taxon>Ascomycota</taxon>
        <taxon>Pezizomycotina</taxon>
        <taxon>Eurotiomycetes</taxon>
        <taxon>Chaetothyriomycetidae</taxon>
        <taxon>Chaetothyriales</taxon>
        <taxon>Herpotrichiellaceae</taxon>
        <taxon>Cladophialophora</taxon>
    </lineage>
</organism>
<feature type="transmembrane region" description="Helical" evidence="5">
    <location>
        <begin position="123"/>
        <end position="140"/>
    </location>
</feature>
<dbReference type="GO" id="GO:0022857">
    <property type="term" value="F:transmembrane transporter activity"/>
    <property type="evidence" value="ECO:0007669"/>
    <property type="project" value="InterPro"/>
</dbReference>
<protein>
    <recommendedName>
        <fullName evidence="6">Major facilitator superfamily (MFS) profile domain-containing protein</fullName>
    </recommendedName>
</protein>
<dbReference type="VEuPathDB" id="FungiDB:PV07_08100"/>